<dbReference type="AlphaFoldDB" id="A0A6A6NV61"/>
<proteinExistence type="predicted"/>
<evidence type="ECO:0000256" key="1">
    <source>
        <dbReference type="SAM" id="MobiDB-lite"/>
    </source>
</evidence>
<accession>A0A6A6NV61</accession>
<organism evidence="2 3">
    <name type="scientific">Lineolata rhizophorae</name>
    <dbReference type="NCBI Taxonomy" id="578093"/>
    <lineage>
        <taxon>Eukaryota</taxon>
        <taxon>Fungi</taxon>
        <taxon>Dikarya</taxon>
        <taxon>Ascomycota</taxon>
        <taxon>Pezizomycotina</taxon>
        <taxon>Dothideomycetes</taxon>
        <taxon>Dothideomycetes incertae sedis</taxon>
        <taxon>Lineolatales</taxon>
        <taxon>Lineolataceae</taxon>
        <taxon>Lineolata</taxon>
    </lineage>
</organism>
<gene>
    <name evidence="2" type="ORF">BDY21DRAFT_73727</name>
</gene>
<feature type="region of interest" description="Disordered" evidence="1">
    <location>
        <begin position="66"/>
        <end position="90"/>
    </location>
</feature>
<evidence type="ECO:0000313" key="3">
    <source>
        <dbReference type="Proteomes" id="UP000799766"/>
    </source>
</evidence>
<name>A0A6A6NV61_9PEZI</name>
<keyword evidence="3" id="KW-1185">Reference proteome</keyword>
<dbReference type="Proteomes" id="UP000799766">
    <property type="component" value="Unassembled WGS sequence"/>
</dbReference>
<sequence>MKGQTGLRNHSNSSSRLPEIRAQLYFRLGVDFSFFAARARAREAIQNENAQGAACRMITYPHLPPHAVQSQRRTGSSREAGGPVKAQLERRRKHRPSWSCFFAALWLASRLWGCANDLVATWCLSFLSGLASACREETAPPTTYYSSKRRST</sequence>
<evidence type="ECO:0000313" key="2">
    <source>
        <dbReference type="EMBL" id="KAF2455342.1"/>
    </source>
</evidence>
<dbReference type="EMBL" id="MU001687">
    <property type="protein sequence ID" value="KAF2455342.1"/>
    <property type="molecule type" value="Genomic_DNA"/>
</dbReference>
<protein>
    <submittedName>
        <fullName evidence="2">Uncharacterized protein</fullName>
    </submittedName>
</protein>
<reference evidence="2" key="1">
    <citation type="journal article" date="2020" name="Stud. Mycol.">
        <title>101 Dothideomycetes genomes: a test case for predicting lifestyles and emergence of pathogens.</title>
        <authorList>
            <person name="Haridas S."/>
            <person name="Albert R."/>
            <person name="Binder M."/>
            <person name="Bloem J."/>
            <person name="Labutti K."/>
            <person name="Salamov A."/>
            <person name="Andreopoulos B."/>
            <person name="Baker S."/>
            <person name="Barry K."/>
            <person name="Bills G."/>
            <person name="Bluhm B."/>
            <person name="Cannon C."/>
            <person name="Castanera R."/>
            <person name="Culley D."/>
            <person name="Daum C."/>
            <person name="Ezra D."/>
            <person name="Gonzalez J."/>
            <person name="Henrissat B."/>
            <person name="Kuo A."/>
            <person name="Liang C."/>
            <person name="Lipzen A."/>
            <person name="Lutzoni F."/>
            <person name="Magnuson J."/>
            <person name="Mondo S."/>
            <person name="Nolan M."/>
            <person name="Ohm R."/>
            <person name="Pangilinan J."/>
            <person name="Park H.-J."/>
            <person name="Ramirez L."/>
            <person name="Alfaro M."/>
            <person name="Sun H."/>
            <person name="Tritt A."/>
            <person name="Yoshinaga Y."/>
            <person name="Zwiers L.-H."/>
            <person name="Turgeon B."/>
            <person name="Goodwin S."/>
            <person name="Spatafora J."/>
            <person name="Crous P."/>
            <person name="Grigoriev I."/>
        </authorList>
    </citation>
    <scope>NUCLEOTIDE SEQUENCE</scope>
    <source>
        <strain evidence="2">ATCC 16933</strain>
    </source>
</reference>